<feature type="region of interest" description="Disordered" evidence="6">
    <location>
        <begin position="1"/>
        <end position="20"/>
    </location>
</feature>
<feature type="compositionally biased region" description="Basic and acidic residues" evidence="6">
    <location>
        <begin position="540"/>
        <end position="552"/>
    </location>
</feature>
<sequence>MGYLNRRSTENDPSHTPLSSMYEYNSSKDDELLMNLGYNPELKRNFSPLQVFGIAFSIMSLVPSIASVFVDSISAGGAGMTWGWLVPSLFIMSVGVSLSEFGSSMPTSGGLYWWSFKFAPKKLAKPACWLSGYANTLGLVGGIVSIDSGFAGMILSVPAMASDGNFVPTKYMNYGVFAACVIAQLAIASTSNRFLSRLQTVCIVLNMILIFLICIALPVGIKSHGKDLNSASFVFGDTTNQYGWSYGWAFLLSWMAPIWTIGAFDSCIHMSEEASNAATAVPLGICMSIGMCAVLGWVIQAILAACLLDVEGVVNTSTGQPMAQLIMDSLDKRWAIAIMCVMFVVQFLMGLSILVAASRQTWAFSRDGALPFSGWVRKINLKHGVPINALIFDTILSLAIGCLTLIDPTAALAVFSLAVSSNGLAWMMPILMRVINFDAASFVPGPFYLGHRISRINNVISCVYLTFVVFVLSQMPTTKNPTAQEMNYTCIINPTIWIGAMLYYFISAHKWFTGPKLTIGTVEGVDPVVSEKLAGSKVTMDKSGVRNEKEPIVEEESGSSLESEI</sequence>
<dbReference type="RefSeq" id="XP_024664551.1">
    <property type="nucleotide sequence ID" value="XM_024808783.1"/>
</dbReference>
<reference evidence="8 9" key="1">
    <citation type="submission" date="2017-04" db="EMBL/GenBank/DDBJ databases">
        <title>Genome sequencing of [Candida] sorbophila.</title>
        <authorList>
            <person name="Ahn J.O."/>
        </authorList>
    </citation>
    <scope>NUCLEOTIDE SEQUENCE [LARGE SCALE GENOMIC DNA]</scope>
    <source>
        <strain evidence="8 9">DS02</strain>
    </source>
</reference>
<dbReference type="InterPro" id="IPR002293">
    <property type="entry name" value="AA/rel_permease1"/>
</dbReference>
<evidence type="ECO:0000313" key="9">
    <source>
        <dbReference type="Proteomes" id="UP000238350"/>
    </source>
</evidence>
<keyword evidence="5 7" id="KW-0472">Membrane</keyword>
<evidence type="ECO:0000256" key="2">
    <source>
        <dbReference type="ARBA" id="ARBA00022448"/>
    </source>
</evidence>
<feature type="transmembrane region" description="Helical" evidence="7">
    <location>
        <begin position="171"/>
        <end position="188"/>
    </location>
</feature>
<feature type="region of interest" description="Disordered" evidence="6">
    <location>
        <begin position="540"/>
        <end position="565"/>
    </location>
</feature>
<dbReference type="PANTHER" id="PTHR45649:SF6">
    <property type="entry name" value="GABA-SPECIFIC PERMEASE"/>
    <property type="match status" value="1"/>
</dbReference>
<comment type="subcellular location">
    <subcellularLocation>
        <location evidence="1">Membrane</location>
        <topology evidence="1">Multi-pass membrane protein</topology>
    </subcellularLocation>
</comment>
<evidence type="ECO:0000256" key="7">
    <source>
        <dbReference type="SAM" id="Phobius"/>
    </source>
</evidence>
<dbReference type="GeneID" id="36515974"/>
<keyword evidence="9" id="KW-1185">Reference proteome</keyword>
<feature type="transmembrane region" description="Helical" evidence="7">
    <location>
        <begin position="456"/>
        <end position="474"/>
    </location>
</feature>
<feature type="transmembrane region" description="Helical" evidence="7">
    <location>
        <begin position="51"/>
        <end position="70"/>
    </location>
</feature>
<feature type="transmembrane region" description="Helical" evidence="7">
    <location>
        <begin position="241"/>
        <end position="264"/>
    </location>
</feature>
<dbReference type="AlphaFoldDB" id="A0A2T0FI10"/>
<dbReference type="Gene3D" id="1.20.1740.10">
    <property type="entry name" value="Amino acid/polyamine transporter I"/>
    <property type="match status" value="1"/>
</dbReference>
<feature type="transmembrane region" description="Helical" evidence="7">
    <location>
        <begin position="276"/>
        <end position="299"/>
    </location>
</feature>
<protein>
    <submittedName>
        <fullName evidence="8">GABA-specific permease</fullName>
    </submittedName>
</protein>
<feature type="transmembrane region" description="Helical" evidence="7">
    <location>
        <begin position="486"/>
        <end position="506"/>
    </location>
</feature>
<dbReference type="PANTHER" id="PTHR45649">
    <property type="entry name" value="AMINO-ACID PERMEASE BAT1"/>
    <property type="match status" value="1"/>
</dbReference>
<evidence type="ECO:0000313" key="8">
    <source>
        <dbReference type="EMBL" id="PRT54606.1"/>
    </source>
</evidence>
<feature type="transmembrane region" description="Helical" evidence="7">
    <location>
        <begin position="412"/>
        <end position="435"/>
    </location>
</feature>
<feature type="compositionally biased region" description="Acidic residues" evidence="6">
    <location>
        <begin position="553"/>
        <end position="565"/>
    </location>
</feature>
<dbReference type="OrthoDB" id="4476201at2759"/>
<organism evidence="8 9">
    <name type="scientific">Wickerhamiella sorbophila</name>
    <dbReference type="NCBI Taxonomy" id="45607"/>
    <lineage>
        <taxon>Eukaryota</taxon>
        <taxon>Fungi</taxon>
        <taxon>Dikarya</taxon>
        <taxon>Ascomycota</taxon>
        <taxon>Saccharomycotina</taxon>
        <taxon>Dipodascomycetes</taxon>
        <taxon>Dipodascales</taxon>
        <taxon>Trichomonascaceae</taxon>
        <taxon>Wickerhamiella</taxon>
    </lineage>
</organism>
<dbReference type="PIRSF" id="PIRSF006060">
    <property type="entry name" value="AA_transporter"/>
    <property type="match status" value="1"/>
</dbReference>
<feature type="transmembrane region" description="Helical" evidence="7">
    <location>
        <begin position="387"/>
        <end position="406"/>
    </location>
</feature>
<dbReference type="Proteomes" id="UP000238350">
    <property type="component" value="Unassembled WGS sequence"/>
</dbReference>
<feature type="transmembrane region" description="Helical" evidence="7">
    <location>
        <begin position="200"/>
        <end position="221"/>
    </location>
</feature>
<evidence type="ECO:0000256" key="1">
    <source>
        <dbReference type="ARBA" id="ARBA00004141"/>
    </source>
</evidence>
<feature type="transmembrane region" description="Helical" evidence="7">
    <location>
        <begin position="136"/>
        <end position="159"/>
    </location>
</feature>
<accession>A0A2T0FI10</accession>
<dbReference type="STRING" id="45607.A0A2T0FI10"/>
<dbReference type="GO" id="GO:0022857">
    <property type="term" value="F:transmembrane transporter activity"/>
    <property type="evidence" value="ECO:0007669"/>
    <property type="project" value="InterPro"/>
</dbReference>
<keyword evidence="4 7" id="KW-1133">Transmembrane helix</keyword>
<dbReference type="EMBL" id="NDIQ01000021">
    <property type="protein sequence ID" value="PRT54606.1"/>
    <property type="molecule type" value="Genomic_DNA"/>
</dbReference>
<dbReference type="GO" id="GO:0016020">
    <property type="term" value="C:membrane"/>
    <property type="evidence" value="ECO:0007669"/>
    <property type="project" value="UniProtKB-SubCell"/>
</dbReference>
<keyword evidence="2" id="KW-0813">Transport</keyword>
<feature type="transmembrane region" description="Helical" evidence="7">
    <location>
        <begin position="334"/>
        <end position="357"/>
    </location>
</feature>
<evidence type="ECO:0000256" key="3">
    <source>
        <dbReference type="ARBA" id="ARBA00022692"/>
    </source>
</evidence>
<evidence type="ECO:0000256" key="5">
    <source>
        <dbReference type="ARBA" id="ARBA00023136"/>
    </source>
</evidence>
<keyword evidence="3 7" id="KW-0812">Transmembrane</keyword>
<gene>
    <name evidence="8" type="ORF">B9G98_02226</name>
</gene>
<evidence type="ECO:0000256" key="6">
    <source>
        <dbReference type="SAM" id="MobiDB-lite"/>
    </source>
</evidence>
<name>A0A2T0FI10_9ASCO</name>
<feature type="transmembrane region" description="Helical" evidence="7">
    <location>
        <begin position="90"/>
        <end position="115"/>
    </location>
</feature>
<evidence type="ECO:0000256" key="4">
    <source>
        <dbReference type="ARBA" id="ARBA00022989"/>
    </source>
</evidence>
<comment type="caution">
    <text evidence="8">The sequence shown here is derived from an EMBL/GenBank/DDBJ whole genome shotgun (WGS) entry which is preliminary data.</text>
</comment>
<dbReference type="Pfam" id="PF13520">
    <property type="entry name" value="AA_permease_2"/>
    <property type="match status" value="1"/>
</dbReference>
<proteinExistence type="predicted"/>